<organism evidence="1 2">
    <name type="scientific">Mesobacillus subterraneus</name>
    <dbReference type="NCBI Taxonomy" id="285983"/>
    <lineage>
        <taxon>Bacteria</taxon>
        <taxon>Bacillati</taxon>
        <taxon>Bacillota</taxon>
        <taxon>Bacilli</taxon>
        <taxon>Bacillales</taxon>
        <taxon>Bacillaceae</taxon>
        <taxon>Mesobacillus</taxon>
    </lineage>
</organism>
<sequence>MFIYVLVKSVGKRRDVVSKQRVKLQGTPGSLRVLLTELVTVNVREFVGKEEEKPLVSYLTEGEINQQASSGKVGFGAIYNNSKPDLNAAIHTAIQAFEDGLFLVFINSEQIEDLDAPLNMADGDEVALIRLTMLAGRMW</sequence>
<protein>
    <submittedName>
        <fullName evidence="1">Uncharacterized protein</fullName>
    </submittedName>
</protein>
<dbReference type="AlphaFoldDB" id="A0A3R9DWC2"/>
<dbReference type="Proteomes" id="UP000279911">
    <property type="component" value="Unassembled WGS sequence"/>
</dbReference>
<dbReference type="EMBL" id="RSFW01000006">
    <property type="protein sequence ID" value="RSD28876.1"/>
    <property type="molecule type" value="Genomic_DNA"/>
</dbReference>
<name>A0A3R9DWC2_9BACI</name>
<reference evidence="2" key="1">
    <citation type="submission" date="2018-12" db="EMBL/GenBank/DDBJ databases">
        <title>Bacillus chawlae sp. nov., Bacillus glennii sp. nov., and Bacillus saganii sp. nov. Isolated from the Vehicle Assembly Building at Kennedy Space Center where the Viking Spacecraft were Assembled.</title>
        <authorList>
            <person name="Seuylemezian A."/>
            <person name="Vaishampayan P."/>
        </authorList>
    </citation>
    <scope>NUCLEOTIDE SEQUENCE [LARGE SCALE GENOMIC DNA]</scope>
    <source>
        <strain evidence="2">DSM 13966</strain>
    </source>
</reference>
<evidence type="ECO:0000313" key="2">
    <source>
        <dbReference type="Proteomes" id="UP000279911"/>
    </source>
</evidence>
<dbReference type="OrthoDB" id="9808343at2"/>
<evidence type="ECO:0000313" key="1">
    <source>
        <dbReference type="EMBL" id="RSD28876.1"/>
    </source>
</evidence>
<proteinExistence type="predicted"/>
<gene>
    <name evidence="1" type="ORF">EJA10_03340</name>
</gene>
<accession>A0A3R9DWC2</accession>
<comment type="caution">
    <text evidence="1">The sequence shown here is derived from an EMBL/GenBank/DDBJ whole genome shotgun (WGS) entry which is preliminary data.</text>
</comment>